<name>A0AAP0BJG9_9ASPA</name>
<reference evidence="1 2" key="1">
    <citation type="journal article" date="2022" name="Nat. Plants">
        <title>Genomes of leafy and leafless Platanthera orchids illuminate the evolution of mycoheterotrophy.</title>
        <authorList>
            <person name="Li M.H."/>
            <person name="Liu K.W."/>
            <person name="Li Z."/>
            <person name="Lu H.C."/>
            <person name="Ye Q.L."/>
            <person name="Zhang D."/>
            <person name="Wang J.Y."/>
            <person name="Li Y.F."/>
            <person name="Zhong Z.M."/>
            <person name="Liu X."/>
            <person name="Yu X."/>
            <person name="Liu D.K."/>
            <person name="Tu X.D."/>
            <person name="Liu B."/>
            <person name="Hao Y."/>
            <person name="Liao X.Y."/>
            <person name="Jiang Y.T."/>
            <person name="Sun W.H."/>
            <person name="Chen J."/>
            <person name="Chen Y.Q."/>
            <person name="Ai Y."/>
            <person name="Zhai J.W."/>
            <person name="Wu S.S."/>
            <person name="Zhou Z."/>
            <person name="Hsiao Y.Y."/>
            <person name="Wu W.L."/>
            <person name="Chen Y.Y."/>
            <person name="Lin Y.F."/>
            <person name="Hsu J.L."/>
            <person name="Li C.Y."/>
            <person name="Wang Z.W."/>
            <person name="Zhao X."/>
            <person name="Zhong W.Y."/>
            <person name="Ma X.K."/>
            <person name="Ma L."/>
            <person name="Huang J."/>
            <person name="Chen G.Z."/>
            <person name="Huang M.Z."/>
            <person name="Huang L."/>
            <person name="Peng D.H."/>
            <person name="Luo Y.B."/>
            <person name="Zou S.Q."/>
            <person name="Chen S.P."/>
            <person name="Lan S."/>
            <person name="Tsai W.C."/>
            <person name="Van de Peer Y."/>
            <person name="Liu Z.J."/>
        </authorList>
    </citation>
    <scope>NUCLEOTIDE SEQUENCE [LARGE SCALE GENOMIC DNA]</scope>
    <source>
        <strain evidence="1">Lor287</strain>
    </source>
</reference>
<gene>
    <name evidence="1" type="primary">LTP3</name>
    <name evidence="1" type="ORF">KSP39_PZI009528</name>
</gene>
<dbReference type="Proteomes" id="UP001418222">
    <property type="component" value="Unassembled WGS sequence"/>
</dbReference>
<accession>A0AAP0BJG9</accession>
<keyword evidence="2" id="KW-1185">Reference proteome</keyword>
<protein>
    <submittedName>
        <fullName evidence="1">Non-specific lipid-transfer protein 3</fullName>
    </submittedName>
</protein>
<dbReference type="AlphaFoldDB" id="A0AAP0BJG9"/>
<proteinExistence type="predicted"/>
<dbReference type="InterPro" id="IPR036312">
    <property type="entry name" value="Bifun_inhib/LTP/seed_sf"/>
</dbReference>
<organism evidence="1 2">
    <name type="scientific">Platanthera zijinensis</name>
    <dbReference type="NCBI Taxonomy" id="2320716"/>
    <lineage>
        <taxon>Eukaryota</taxon>
        <taxon>Viridiplantae</taxon>
        <taxon>Streptophyta</taxon>
        <taxon>Embryophyta</taxon>
        <taxon>Tracheophyta</taxon>
        <taxon>Spermatophyta</taxon>
        <taxon>Magnoliopsida</taxon>
        <taxon>Liliopsida</taxon>
        <taxon>Asparagales</taxon>
        <taxon>Orchidaceae</taxon>
        <taxon>Orchidoideae</taxon>
        <taxon>Orchideae</taxon>
        <taxon>Orchidinae</taxon>
        <taxon>Platanthera</taxon>
    </lineage>
</organism>
<dbReference type="SUPFAM" id="SSF47699">
    <property type="entry name" value="Bifunctional inhibitor/lipid-transfer protein/seed storage 2S albumin"/>
    <property type="match status" value="1"/>
</dbReference>
<comment type="caution">
    <text evidence="1">The sequence shown here is derived from an EMBL/GenBank/DDBJ whole genome shotgun (WGS) entry which is preliminary data.</text>
</comment>
<dbReference type="EMBL" id="JBBWWQ010000007">
    <property type="protein sequence ID" value="KAK8942319.1"/>
    <property type="molecule type" value="Genomic_DNA"/>
</dbReference>
<dbReference type="Gene3D" id="1.10.110.10">
    <property type="entry name" value="Plant lipid-transfer and hydrophobic proteins"/>
    <property type="match status" value="1"/>
</dbReference>
<evidence type="ECO:0000313" key="1">
    <source>
        <dbReference type="EMBL" id="KAK8942319.1"/>
    </source>
</evidence>
<evidence type="ECO:0000313" key="2">
    <source>
        <dbReference type="Proteomes" id="UP001418222"/>
    </source>
</evidence>
<sequence length="66" mass="6919">MGCVYLKSLAAQILNFNLGLATGLSGKCGVSIPYPISTTTDGTKPLPVSVAGTFLNYILEKGLFPR</sequence>